<evidence type="ECO:0000313" key="4">
    <source>
        <dbReference type="Proteomes" id="UP001377567"/>
    </source>
</evidence>
<gene>
    <name evidence="3" type="ORF">DAKH74_019890</name>
</gene>
<evidence type="ECO:0000313" key="3">
    <source>
        <dbReference type="EMBL" id="GMM55373.1"/>
    </source>
</evidence>
<organism evidence="3 4">
    <name type="scientific">Maudiozyma humilis</name>
    <name type="common">Sour dough yeast</name>
    <name type="synonym">Kazachstania humilis</name>
    <dbReference type="NCBI Taxonomy" id="51915"/>
    <lineage>
        <taxon>Eukaryota</taxon>
        <taxon>Fungi</taxon>
        <taxon>Dikarya</taxon>
        <taxon>Ascomycota</taxon>
        <taxon>Saccharomycotina</taxon>
        <taxon>Saccharomycetes</taxon>
        <taxon>Saccharomycetales</taxon>
        <taxon>Saccharomycetaceae</taxon>
        <taxon>Maudiozyma</taxon>
    </lineage>
</organism>
<dbReference type="GO" id="GO:0006112">
    <property type="term" value="P:energy reserve metabolic process"/>
    <property type="evidence" value="ECO:0007669"/>
    <property type="project" value="InterPro"/>
</dbReference>
<dbReference type="Proteomes" id="UP001377567">
    <property type="component" value="Unassembled WGS sequence"/>
</dbReference>
<dbReference type="InterPro" id="IPR038235">
    <property type="entry name" value="RGI1_sf"/>
</dbReference>
<evidence type="ECO:0000256" key="1">
    <source>
        <dbReference type="ARBA" id="ARBA00003033"/>
    </source>
</evidence>
<comment type="similarity">
    <text evidence="2">Belongs to the RGI1 family.</text>
</comment>
<proteinExistence type="inferred from homology"/>
<accession>A0AAV5RVT8</accession>
<evidence type="ECO:0000256" key="2">
    <source>
        <dbReference type="ARBA" id="ARBA00009268"/>
    </source>
</evidence>
<reference evidence="3 4" key="1">
    <citation type="journal article" date="2023" name="Elife">
        <title>Identification of key yeast species and microbe-microbe interactions impacting larval growth of Drosophila in the wild.</title>
        <authorList>
            <person name="Mure A."/>
            <person name="Sugiura Y."/>
            <person name="Maeda R."/>
            <person name="Honda K."/>
            <person name="Sakurai N."/>
            <person name="Takahashi Y."/>
            <person name="Watada M."/>
            <person name="Katoh T."/>
            <person name="Gotoh A."/>
            <person name="Gotoh Y."/>
            <person name="Taniguchi I."/>
            <person name="Nakamura K."/>
            <person name="Hayashi T."/>
            <person name="Katayama T."/>
            <person name="Uemura T."/>
            <person name="Hattori Y."/>
        </authorList>
    </citation>
    <scope>NUCLEOTIDE SEQUENCE [LARGE SCALE GENOMIC DNA]</scope>
    <source>
        <strain evidence="3 4">KH-74</strain>
    </source>
</reference>
<dbReference type="Pfam" id="PF10843">
    <property type="entry name" value="RGI1"/>
    <property type="match status" value="1"/>
</dbReference>
<comment type="caution">
    <text evidence="3">The sequence shown here is derived from an EMBL/GenBank/DDBJ whole genome shotgun (WGS) entry which is preliminary data.</text>
</comment>
<dbReference type="AlphaFoldDB" id="A0AAV5RVT8"/>
<dbReference type="InterPro" id="IPR022554">
    <property type="entry name" value="RGI1"/>
</dbReference>
<dbReference type="EMBL" id="BTGD01000005">
    <property type="protein sequence ID" value="GMM55373.1"/>
    <property type="molecule type" value="Genomic_DNA"/>
</dbReference>
<dbReference type="Gene3D" id="3.40.1000.40">
    <property type="entry name" value="Respiratory growth induced protein 1"/>
    <property type="match status" value="1"/>
</dbReference>
<comment type="function">
    <text evidence="1">Involved in the control of energetic metabolism and significantly contribute to cell fitness, especially under respiratory growth conditions.</text>
</comment>
<name>A0AAV5RVT8_MAUHU</name>
<keyword evidence="4" id="KW-1185">Reference proteome</keyword>
<protein>
    <submittedName>
        <fullName evidence="3">Rgi2 protein</fullName>
    </submittedName>
</protein>
<sequence>MTNKKNKSKGPKSTVVTLKNGESVKVFEDMHDFETYLRNETEDNEFDHIHCKLQYYPPFVLRGAHDDLDRIKDTDNCHSRKYVRHLKQHVEKHLLRDIGGSLNHPELRFGNKSKQQSFDTVSWKYGDETELNCRKFKIDVEVACHNNGAMVDVDYKTGPVEEEQQEENADAII</sequence>